<feature type="compositionally biased region" description="Low complexity" evidence="1">
    <location>
        <begin position="144"/>
        <end position="154"/>
    </location>
</feature>
<gene>
    <name evidence="2" type="ORF">HYH02_012263</name>
</gene>
<evidence type="ECO:0000313" key="2">
    <source>
        <dbReference type="EMBL" id="KAG2434433.1"/>
    </source>
</evidence>
<dbReference type="OrthoDB" id="548270at2759"/>
<keyword evidence="3" id="KW-1185">Reference proteome</keyword>
<feature type="region of interest" description="Disordered" evidence="1">
    <location>
        <begin position="649"/>
        <end position="690"/>
    </location>
</feature>
<reference evidence="2" key="1">
    <citation type="journal article" date="2020" name="bioRxiv">
        <title>Comparative genomics of Chlamydomonas.</title>
        <authorList>
            <person name="Craig R.J."/>
            <person name="Hasan A.R."/>
            <person name="Ness R.W."/>
            <person name="Keightley P.D."/>
        </authorList>
    </citation>
    <scope>NUCLEOTIDE SEQUENCE</scope>
    <source>
        <strain evidence="2">CCAP 11/173</strain>
    </source>
</reference>
<evidence type="ECO:0000256" key="1">
    <source>
        <dbReference type="SAM" id="MobiDB-lite"/>
    </source>
</evidence>
<name>A0A835T207_9CHLO</name>
<proteinExistence type="predicted"/>
<feature type="region of interest" description="Disordered" evidence="1">
    <location>
        <begin position="98"/>
        <end position="161"/>
    </location>
</feature>
<feature type="compositionally biased region" description="Polar residues" evidence="1">
    <location>
        <begin position="117"/>
        <end position="130"/>
    </location>
</feature>
<protein>
    <submittedName>
        <fullName evidence="2">Uncharacterized protein</fullName>
    </submittedName>
</protein>
<feature type="compositionally biased region" description="Polar residues" evidence="1">
    <location>
        <begin position="98"/>
        <end position="108"/>
    </location>
</feature>
<organism evidence="2 3">
    <name type="scientific">Chlamydomonas schloesseri</name>
    <dbReference type="NCBI Taxonomy" id="2026947"/>
    <lineage>
        <taxon>Eukaryota</taxon>
        <taxon>Viridiplantae</taxon>
        <taxon>Chlorophyta</taxon>
        <taxon>core chlorophytes</taxon>
        <taxon>Chlorophyceae</taxon>
        <taxon>CS clade</taxon>
        <taxon>Chlamydomonadales</taxon>
        <taxon>Chlamydomonadaceae</taxon>
        <taxon>Chlamydomonas</taxon>
    </lineage>
</organism>
<dbReference type="Proteomes" id="UP000613740">
    <property type="component" value="Unassembled WGS sequence"/>
</dbReference>
<dbReference type="AlphaFoldDB" id="A0A835T207"/>
<accession>A0A835T207</accession>
<feature type="compositionally biased region" description="Acidic residues" evidence="1">
    <location>
        <begin position="680"/>
        <end position="690"/>
    </location>
</feature>
<comment type="caution">
    <text evidence="2">The sequence shown here is derived from an EMBL/GenBank/DDBJ whole genome shotgun (WGS) entry which is preliminary data.</text>
</comment>
<evidence type="ECO:0000313" key="3">
    <source>
        <dbReference type="Proteomes" id="UP000613740"/>
    </source>
</evidence>
<feature type="region of interest" description="Disordered" evidence="1">
    <location>
        <begin position="40"/>
        <end position="66"/>
    </location>
</feature>
<sequence length="690" mass="73134">MGPTPGLTDVNTDLAAWAVAATAWLQATLRLHATGSATNATAAQHAGSPSGESGGDAATWGSRARRAGRHLAASRAAIDGAGSGAGAATVARYSTGRATLSDSSSTRAAGSADALSTDGNTDAGSDTNGGSAAGRTIDSGDDPGGAAAAAGATAVHERATSRTGHIPVIRAFTPEQERLRQGYRQRAAALVPSPWPSQLSLLVPVMRRLLMAQLLKAWLRDMHRQLPAEPQAAAALAGLVRKLFEVHVGSVVERSALEYFHISKAGGTSWTVAAKSNNCPRPAARGCRVKEFDDSCRWLNRTALVDVGVPKHRIHKAPWGRYGHVDRLTRHETCAKRYGHVQRRGFVYTTNEYTLHGDMGPVLTLDQRAEVLSASQVMDRLHSPQEQGSWHWAHLCPQFVNILTVREPGQRLLSNINFMLPFLQSQLFPVRNRNETMAAAQVAAYQQIFCNAPPETWETLTPPVADNYNIRTLLGELGFHLPLWGVGPEHVAAAESKLLHFDMVLDLNAGSTAADLVQKQGLGWHVGLAEVHALDSRERHDRVQCGLGNLTRLLERQGPDRQWYSFARVVSALDQSFLAMARGIGLEPLATAGVDLTAAAAAATGTTRQNGVALAEGGVADQAATEEQQDLASGTPCGLLGLLAPLAREGPDGAPLGPGEAVSVDAGGGADDGDSHMEEEIGEEDSYDAH</sequence>
<dbReference type="EMBL" id="JAEHOD010000057">
    <property type="protein sequence ID" value="KAG2434433.1"/>
    <property type="molecule type" value="Genomic_DNA"/>
</dbReference>